<dbReference type="KEGG" id="gtr:GLOTRDRAFT_126937"/>
<dbReference type="GeneID" id="19301454"/>
<dbReference type="EMBL" id="KB469298">
    <property type="protein sequence ID" value="EPQ58444.1"/>
    <property type="molecule type" value="Genomic_DNA"/>
</dbReference>
<dbReference type="OrthoDB" id="10437485at2759"/>
<sequence length="191" mass="20864">MQSDSMPCLCSRSPLESGGSDYQIGPSTLGLGSLGDHASYARRTPDDILHDSLNQEQLQLHAVAAHSPHVTPSTTRYAFPFQAEMIVVPVGTLAETGLSSQDLPLRTSIPAELTAVYDVRPPQYEWTRQLLFLEDELPVTHSEDRMSTSTENTFVNESIIDGETVQCTPKFDYLNVAIPVGGLLVADEAFL</sequence>
<keyword evidence="3" id="KW-1185">Reference proteome</keyword>
<dbReference type="HOGENOM" id="CLU_1421541_0_0_1"/>
<dbReference type="Proteomes" id="UP000030669">
    <property type="component" value="Unassembled WGS sequence"/>
</dbReference>
<accession>S7RYG5</accession>
<evidence type="ECO:0000313" key="2">
    <source>
        <dbReference type="EMBL" id="EPQ58444.1"/>
    </source>
</evidence>
<organism evidence="2 3">
    <name type="scientific">Gloeophyllum trabeum (strain ATCC 11539 / FP-39264 / Madison 617)</name>
    <name type="common">Brown rot fungus</name>
    <dbReference type="NCBI Taxonomy" id="670483"/>
    <lineage>
        <taxon>Eukaryota</taxon>
        <taxon>Fungi</taxon>
        <taxon>Dikarya</taxon>
        <taxon>Basidiomycota</taxon>
        <taxon>Agaricomycotina</taxon>
        <taxon>Agaricomycetes</taxon>
        <taxon>Gloeophyllales</taxon>
        <taxon>Gloeophyllaceae</taxon>
        <taxon>Gloeophyllum</taxon>
    </lineage>
</organism>
<feature type="region of interest" description="Disordered" evidence="1">
    <location>
        <begin position="1"/>
        <end position="24"/>
    </location>
</feature>
<protein>
    <submittedName>
        <fullName evidence="2">Uncharacterized protein</fullName>
    </submittedName>
</protein>
<evidence type="ECO:0000256" key="1">
    <source>
        <dbReference type="SAM" id="MobiDB-lite"/>
    </source>
</evidence>
<gene>
    <name evidence="2" type="ORF">GLOTRDRAFT_126937</name>
</gene>
<reference evidence="2 3" key="1">
    <citation type="journal article" date="2012" name="Science">
        <title>The Paleozoic origin of enzymatic lignin decomposition reconstructed from 31 fungal genomes.</title>
        <authorList>
            <person name="Floudas D."/>
            <person name="Binder M."/>
            <person name="Riley R."/>
            <person name="Barry K."/>
            <person name="Blanchette R.A."/>
            <person name="Henrissat B."/>
            <person name="Martinez A.T."/>
            <person name="Otillar R."/>
            <person name="Spatafora J.W."/>
            <person name="Yadav J.S."/>
            <person name="Aerts A."/>
            <person name="Benoit I."/>
            <person name="Boyd A."/>
            <person name="Carlson A."/>
            <person name="Copeland A."/>
            <person name="Coutinho P.M."/>
            <person name="de Vries R.P."/>
            <person name="Ferreira P."/>
            <person name="Findley K."/>
            <person name="Foster B."/>
            <person name="Gaskell J."/>
            <person name="Glotzer D."/>
            <person name="Gorecki P."/>
            <person name="Heitman J."/>
            <person name="Hesse C."/>
            <person name="Hori C."/>
            <person name="Igarashi K."/>
            <person name="Jurgens J.A."/>
            <person name="Kallen N."/>
            <person name="Kersten P."/>
            <person name="Kohler A."/>
            <person name="Kuees U."/>
            <person name="Kumar T.K.A."/>
            <person name="Kuo A."/>
            <person name="LaButti K."/>
            <person name="Larrondo L.F."/>
            <person name="Lindquist E."/>
            <person name="Ling A."/>
            <person name="Lombard V."/>
            <person name="Lucas S."/>
            <person name="Lundell T."/>
            <person name="Martin R."/>
            <person name="McLaughlin D.J."/>
            <person name="Morgenstern I."/>
            <person name="Morin E."/>
            <person name="Murat C."/>
            <person name="Nagy L.G."/>
            <person name="Nolan M."/>
            <person name="Ohm R.A."/>
            <person name="Patyshakuliyeva A."/>
            <person name="Rokas A."/>
            <person name="Ruiz-Duenas F.J."/>
            <person name="Sabat G."/>
            <person name="Salamov A."/>
            <person name="Samejima M."/>
            <person name="Schmutz J."/>
            <person name="Slot J.C."/>
            <person name="St John F."/>
            <person name="Stenlid J."/>
            <person name="Sun H."/>
            <person name="Sun S."/>
            <person name="Syed K."/>
            <person name="Tsang A."/>
            <person name="Wiebenga A."/>
            <person name="Young D."/>
            <person name="Pisabarro A."/>
            <person name="Eastwood D.C."/>
            <person name="Martin F."/>
            <person name="Cullen D."/>
            <person name="Grigoriev I.V."/>
            <person name="Hibbett D.S."/>
        </authorList>
    </citation>
    <scope>NUCLEOTIDE SEQUENCE [LARGE SCALE GENOMIC DNA]</scope>
    <source>
        <strain evidence="2 3">ATCC 11539</strain>
    </source>
</reference>
<dbReference type="AlphaFoldDB" id="S7RYG5"/>
<dbReference type="RefSeq" id="XP_007863622.1">
    <property type="nucleotide sequence ID" value="XM_007865431.1"/>
</dbReference>
<evidence type="ECO:0000313" key="3">
    <source>
        <dbReference type="Proteomes" id="UP000030669"/>
    </source>
</evidence>
<proteinExistence type="predicted"/>
<name>S7RYG5_GLOTA</name>